<evidence type="ECO:0000313" key="3">
    <source>
        <dbReference type="Proteomes" id="UP000490386"/>
    </source>
</evidence>
<feature type="transmembrane region" description="Helical" evidence="1">
    <location>
        <begin position="367"/>
        <end position="389"/>
    </location>
</feature>
<dbReference type="OrthoDB" id="9813854at2"/>
<keyword evidence="1" id="KW-0472">Membrane</keyword>
<comment type="caution">
    <text evidence="2">The sequence shown here is derived from an EMBL/GenBank/DDBJ whole genome shotgun (WGS) entry which is preliminary data.</text>
</comment>
<feature type="transmembrane region" description="Helical" evidence="1">
    <location>
        <begin position="127"/>
        <end position="146"/>
    </location>
</feature>
<dbReference type="Proteomes" id="UP000490386">
    <property type="component" value="Unassembled WGS sequence"/>
</dbReference>
<dbReference type="InterPro" id="IPR004711">
    <property type="entry name" value="Benzoate_Transporter"/>
</dbReference>
<dbReference type="Pfam" id="PF03594">
    <property type="entry name" value="BenE"/>
    <property type="match status" value="1"/>
</dbReference>
<feature type="transmembrane region" description="Helical" evidence="1">
    <location>
        <begin position="94"/>
        <end position="115"/>
    </location>
</feature>
<feature type="transmembrane region" description="Helical" evidence="1">
    <location>
        <begin position="326"/>
        <end position="347"/>
    </location>
</feature>
<name>A0A7J5B5N7_9MICO</name>
<feature type="transmembrane region" description="Helical" evidence="1">
    <location>
        <begin position="295"/>
        <end position="319"/>
    </location>
</feature>
<feature type="transmembrane region" description="Helical" evidence="1">
    <location>
        <begin position="253"/>
        <end position="283"/>
    </location>
</feature>
<organism evidence="2 3">
    <name type="scientific">Pseudoclavibacter terrae</name>
    <dbReference type="NCBI Taxonomy" id="1530195"/>
    <lineage>
        <taxon>Bacteria</taxon>
        <taxon>Bacillati</taxon>
        <taxon>Actinomycetota</taxon>
        <taxon>Actinomycetes</taxon>
        <taxon>Micrococcales</taxon>
        <taxon>Microbacteriaceae</taxon>
        <taxon>Pseudoclavibacter</taxon>
    </lineage>
</organism>
<proteinExistence type="predicted"/>
<feature type="transmembrane region" description="Helical" evidence="1">
    <location>
        <begin position="49"/>
        <end position="68"/>
    </location>
</feature>
<dbReference type="AlphaFoldDB" id="A0A7J5B5N7"/>
<dbReference type="GO" id="GO:0042925">
    <property type="term" value="F:benzoate transmembrane transporter activity"/>
    <property type="evidence" value="ECO:0007669"/>
    <property type="project" value="InterPro"/>
</dbReference>
<dbReference type="PANTHER" id="PTHR30199">
    <property type="entry name" value="MFS FAMILY TRANSPORTER, PREDICTED SUBSTRATE BENZOATE"/>
    <property type="match status" value="1"/>
</dbReference>
<dbReference type="NCBIfam" id="TIGR00843">
    <property type="entry name" value="benE"/>
    <property type="match status" value="1"/>
</dbReference>
<feature type="transmembrane region" description="Helical" evidence="1">
    <location>
        <begin position="20"/>
        <end position="42"/>
    </location>
</feature>
<dbReference type="EMBL" id="WBJX01000001">
    <property type="protein sequence ID" value="KAB1639423.1"/>
    <property type="molecule type" value="Genomic_DNA"/>
</dbReference>
<keyword evidence="1" id="KW-1133">Transmembrane helix</keyword>
<feature type="transmembrane region" description="Helical" evidence="1">
    <location>
        <begin position="152"/>
        <end position="170"/>
    </location>
</feature>
<gene>
    <name evidence="2" type="primary">benE</name>
    <name evidence="2" type="ORF">F8O03_03555</name>
</gene>
<evidence type="ECO:0000313" key="2">
    <source>
        <dbReference type="EMBL" id="KAB1639423.1"/>
    </source>
</evidence>
<evidence type="ECO:0000256" key="1">
    <source>
        <dbReference type="SAM" id="Phobius"/>
    </source>
</evidence>
<dbReference type="GO" id="GO:0005886">
    <property type="term" value="C:plasma membrane"/>
    <property type="evidence" value="ECO:0007669"/>
    <property type="project" value="TreeGrafter"/>
</dbReference>
<reference evidence="2 3" key="1">
    <citation type="submission" date="2019-09" db="EMBL/GenBank/DDBJ databases">
        <title>Phylogeny of genus Pseudoclavibacter and closely related genus.</title>
        <authorList>
            <person name="Li Y."/>
        </authorList>
    </citation>
    <scope>NUCLEOTIDE SEQUENCE [LARGE SCALE GENOMIC DNA]</scope>
    <source>
        <strain evidence="2 3">THG-MD12</strain>
    </source>
</reference>
<feature type="transmembrane region" description="Helical" evidence="1">
    <location>
        <begin position="177"/>
        <end position="197"/>
    </location>
</feature>
<sequence length="398" mass="39529">MSSTVEPREGILRPVSAGVVSALVAFTSSFIVVLTGLTAVGASADQASSGLLAVSVTMGLGCILLATWTRQPITVAWSTPGAALLAATGTLEGGWPVAVGAFLVTGILIIVTGLIPQLGAVVARIPVSVAQAMLAGVLFQLCLGPITGMAENPLAVAPVVVAWLLALRFLPRWAAPIAFLVAAIVIGVHIVASGATIDAADLAPRIQFTAPELSVTGMIGIALPLYLVTMASQNVPGVAVMKGLGYEVPWRRSLLVTGIGTVAGAPAGGHAINLAAISAALAAGPEAGEDRSRRWIASVTNGVVVIVLGVASAAFGALVLLAPAGVIAAVAGLALIGTLASSLKAALAETGELVPAVVAFATAASGIAIGGISAAFWALVAGLVVRFVVRPRRAPAQS</sequence>
<keyword evidence="3" id="KW-1185">Reference proteome</keyword>
<dbReference type="PANTHER" id="PTHR30199:SF0">
    <property type="entry name" value="INNER MEMBRANE PROTEIN YDCO"/>
    <property type="match status" value="1"/>
</dbReference>
<protein>
    <submittedName>
        <fullName evidence="2">Benzoate/H(+) symporter BenE family transporter</fullName>
    </submittedName>
</protein>
<keyword evidence="1" id="KW-0812">Transmembrane</keyword>
<feature type="transmembrane region" description="Helical" evidence="1">
    <location>
        <begin position="217"/>
        <end position="241"/>
    </location>
</feature>
<accession>A0A7J5B5N7</accession>
<dbReference type="RefSeq" id="WP_151422406.1">
    <property type="nucleotide sequence ID" value="NZ_WBJX01000001.1"/>
</dbReference>